<proteinExistence type="predicted"/>
<comment type="caution">
    <text evidence="1">The sequence shown here is derived from an EMBL/GenBank/DDBJ whole genome shotgun (WGS) entry which is preliminary data.</text>
</comment>
<reference evidence="1" key="1">
    <citation type="submission" date="2019-08" db="EMBL/GenBank/DDBJ databases">
        <authorList>
            <person name="Kucharzyk K."/>
            <person name="Murdoch R.W."/>
            <person name="Higgins S."/>
            <person name="Loffler F."/>
        </authorList>
    </citation>
    <scope>NUCLEOTIDE SEQUENCE</scope>
</reference>
<dbReference type="EMBL" id="VSSQ01019909">
    <property type="protein sequence ID" value="MPM64364.1"/>
    <property type="molecule type" value="Genomic_DNA"/>
</dbReference>
<name>A0A645BRB4_9ZZZZ</name>
<sequence>MQKEINLVWKHIFPAFRESALAEDGDALDRLKSRLSALRLPVHTTRTSSPVREIISGKTMAFNKNPLKISELTLRFEGDVCRMTLRQDTATYEFRFNSTSWEEGETLRHGPSLTAGSKAGLTGLPPFKVAGNYVWKDEKTLELVLRYIESPNDERFVFSFEKPAVSVEYSASYDFYQQKLRWTEK</sequence>
<organism evidence="1">
    <name type="scientific">bioreactor metagenome</name>
    <dbReference type="NCBI Taxonomy" id="1076179"/>
    <lineage>
        <taxon>unclassified sequences</taxon>
        <taxon>metagenomes</taxon>
        <taxon>ecological metagenomes</taxon>
    </lineage>
</organism>
<gene>
    <name evidence="1" type="ORF">SDC9_111250</name>
</gene>
<protein>
    <submittedName>
        <fullName evidence="1">Uncharacterized protein</fullName>
    </submittedName>
</protein>
<evidence type="ECO:0000313" key="1">
    <source>
        <dbReference type="EMBL" id="MPM64364.1"/>
    </source>
</evidence>
<accession>A0A645BRB4</accession>
<dbReference type="AlphaFoldDB" id="A0A645BRB4"/>